<dbReference type="AlphaFoldDB" id="A0A0C9W1K3"/>
<sequence length="410" mass="47361">MTDLQLPAHILAWKTSEEVVHMEEISAGNPRRTVLGFQANDIFDWPGPKFAFDDPFEEEEDRLPKVTCYWKACDQERTQPEEAAQKQREAQEEGEKAKEKEREQEKRKEQEKEKGKEKEAGPSGNAKGKAREVSGDASRFPPGTFPSGTIPRVKHPLEAIPRGIHPQHIRRLLWPESGRFGWRQWSSVPKTPKKITPKKSKRDVHLESEEEEEEEESEECPACVYCMQKKIKCVLLDDWKVCTACHKRKVKCEFFDKTTWAVMDGSEKIAEAVQDLTRLEWHRTASLLEKSWYDMDIYALNLEQTVDRDLMEADGKVLTLLDMNSRGVEIPADVEKRIMSNWGSIVASYTTHMEHIFTRMNLIWKRTVWTKNDLPESTIGEPETDPSNRMEESGTKRKAEESGGRMEITL</sequence>
<evidence type="ECO:0008006" key="4">
    <source>
        <dbReference type="Google" id="ProtNLM"/>
    </source>
</evidence>
<evidence type="ECO:0000256" key="1">
    <source>
        <dbReference type="SAM" id="MobiDB-lite"/>
    </source>
</evidence>
<organism evidence="2 3">
    <name type="scientific">Sphaerobolus stellatus (strain SS14)</name>
    <dbReference type="NCBI Taxonomy" id="990650"/>
    <lineage>
        <taxon>Eukaryota</taxon>
        <taxon>Fungi</taxon>
        <taxon>Dikarya</taxon>
        <taxon>Basidiomycota</taxon>
        <taxon>Agaricomycotina</taxon>
        <taxon>Agaricomycetes</taxon>
        <taxon>Phallomycetidae</taxon>
        <taxon>Geastrales</taxon>
        <taxon>Sphaerobolaceae</taxon>
        <taxon>Sphaerobolus</taxon>
    </lineage>
</organism>
<protein>
    <recommendedName>
        <fullName evidence="4">Zn(2)-C6 fungal-type domain-containing protein</fullName>
    </recommendedName>
</protein>
<dbReference type="OrthoDB" id="2260578at2759"/>
<feature type="compositionally biased region" description="Basic and acidic residues" evidence="1">
    <location>
        <begin position="386"/>
        <end position="404"/>
    </location>
</feature>
<evidence type="ECO:0000313" key="2">
    <source>
        <dbReference type="EMBL" id="KIJ44851.1"/>
    </source>
</evidence>
<feature type="region of interest" description="Disordered" evidence="1">
    <location>
        <begin position="185"/>
        <end position="213"/>
    </location>
</feature>
<dbReference type="GO" id="GO:0000981">
    <property type="term" value="F:DNA-binding transcription factor activity, RNA polymerase II-specific"/>
    <property type="evidence" value="ECO:0007669"/>
    <property type="project" value="InterPro"/>
</dbReference>
<keyword evidence="3" id="KW-1185">Reference proteome</keyword>
<dbReference type="HOGENOM" id="CLU_041952_0_0_1"/>
<gene>
    <name evidence="2" type="ORF">M422DRAFT_251839</name>
</gene>
<evidence type="ECO:0000313" key="3">
    <source>
        <dbReference type="Proteomes" id="UP000054279"/>
    </source>
</evidence>
<reference evidence="2 3" key="1">
    <citation type="submission" date="2014-06" db="EMBL/GenBank/DDBJ databases">
        <title>Evolutionary Origins and Diversification of the Mycorrhizal Mutualists.</title>
        <authorList>
            <consortium name="DOE Joint Genome Institute"/>
            <consortium name="Mycorrhizal Genomics Consortium"/>
            <person name="Kohler A."/>
            <person name="Kuo A."/>
            <person name="Nagy L.G."/>
            <person name="Floudas D."/>
            <person name="Copeland A."/>
            <person name="Barry K.W."/>
            <person name="Cichocki N."/>
            <person name="Veneault-Fourrey C."/>
            <person name="LaButti K."/>
            <person name="Lindquist E.A."/>
            <person name="Lipzen A."/>
            <person name="Lundell T."/>
            <person name="Morin E."/>
            <person name="Murat C."/>
            <person name="Riley R."/>
            <person name="Ohm R."/>
            <person name="Sun H."/>
            <person name="Tunlid A."/>
            <person name="Henrissat B."/>
            <person name="Grigoriev I.V."/>
            <person name="Hibbett D.S."/>
            <person name="Martin F."/>
        </authorList>
    </citation>
    <scope>NUCLEOTIDE SEQUENCE [LARGE SCALE GENOMIC DNA]</scope>
    <source>
        <strain evidence="2 3">SS14</strain>
    </source>
</reference>
<dbReference type="InterPro" id="IPR001138">
    <property type="entry name" value="Zn2Cys6_DnaBD"/>
</dbReference>
<dbReference type="InterPro" id="IPR036864">
    <property type="entry name" value="Zn2-C6_fun-type_DNA-bd_sf"/>
</dbReference>
<feature type="compositionally biased region" description="Basic and acidic residues" evidence="1">
    <location>
        <begin position="75"/>
        <end position="120"/>
    </location>
</feature>
<dbReference type="GO" id="GO:0008270">
    <property type="term" value="F:zinc ion binding"/>
    <property type="evidence" value="ECO:0007669"/>
    <property type="project" value="InterPro"/>
</dbReference>
<feature type="region of interest" description="Disordered" evidence="1">
    <location>
        <begin position="374"/>
        <end position="410"/>
    </location>
</feature>
<dbReference type="Proteomes" id="UP000054279">
    <property type="component" value="Unassembled WGS sequence"/>
</dbReference>
<proteinExistence type="predicted"/>
<feature type="region of interest" description="Disordered" evidence="1">
    <location>
        <begin position="75"/>
        <end position="152"/>
    </location>
</feature>
<dbReference type="CDD" id="cd00067">
    <property type="entry name" value="GAL4"/>
    <property type="match status" value="1"/>
</dbReference>
<name>A0A0C9W1K3_SPHS4</name>
<accession>A0A0C9W1K3</accession>
<dbReference type="SUPFAM" id="SSF57701">
    <property type="entry name" value="Zn2/Cys6 DNA-binding domain"/>
    <property type="match status" value="1"/>
</dbReference>
<dbReference type="EMBL" id="KN837115">
    <property type="protein sequence ID" value="KIJ44851.1"/>
    <property type="molecule type" value="Genomic_DNA"/>
</dbReference>
<feature type="compositionally biased region" description="Basic residues" evidence="1">
    <location>
        <begin position="191"/>
        <end position="202"/>
    </location>
</feature>
<dbReference type="Gene3D" id="4.10.240.10">
    <property type="entry name" value="Zn(2)-C6 fungal-type DNA-binding domain"/>
    <property type="match status" value="1"/>
</dbReference>